<organism evidence="1">
    <name type="scientific">human gut metagenome</name>
    <dbReference type="NCBI Taxonomy" id="408170"/>
    <lineage>
        <taxon>unclassified sequences</taxon>
        <taxon>metagenomes</taxon>
        <taxon>organismal metagenomes</taxon>
    </lineage>
</organism>
<dbReference type="AlphaFoldDB" id="K1UX81"/>
<protein>
    <submittedName>
        <fullName evidence="1">Uncharacterized protein</fullName>
    </submittedName>
</protein>
<reference evidence="1" key="1">
    <citation type="journal article" date="2013" name="Environ. Microbiol.">
        <title>Microbiota from the distal guts of lean and obese adolescents exhibit partial functional redundancy besides clear differences in community structure.</title>
        <authorList>
            <person name="Ferrer M."/>
            <person name="Ruiz A."/>
            <person name="Lanza F."/>
            <person name="Haange S.B."/>
            <person name="Oberbach A."/>
            <person name="Till H."/>
            <person name="Bargiela R."/>
            <person name="Campoy C."/>
            <person name="Segura M.T."/>
            <person name="Richter M."/>
            <person name="von Bergen M."/>
            <person name="Seifert J."/>
            <person name="Suarez A."/>
        </authorList>
    </citation>
    <scope>NUCLEOTIDE SEQUENCE</scope>
</reference>
<dbReference type="EMBL" id="AJWY01003148">
    <property type="protein sequence ID" value="EKC76236.1"/>
    <property type="molecule type" value="Genomic_DNA"/>
</dbReference>
<proteinExistence type="predicted"/>
<name>K1UX81_9ZZZZ</name>
<comment type="caution">
    <text evidence="1">The sequence shown here is derived from an EMBL/GenBank/DDBJ whole genome shotgun (WGS) entry which is preliminary data.</text>
</comment>
<accession>K1UX81</accession>
<evidence type="ECO:0000313" key="1">
    <source>
        <dbReference type="EMBL" id="EKC76236.1"/>
    </source>
</evidence>
<sequence>MLYAKYKTRNIQAVLGTGGAISDPATTTGSSNATGGADTKNESSKYVCGLGLEGVFGGIFEWVDGVEINNRVWKITDPDGSTRNVNAGASDGWITNIAAEDGPFFDMVPTKVGGSDSMHYSDHYDQSSDVNLVLARSAYDSYSYGGVAFADAFYDASSMYSYYGSRLAFRGTISEVAPEQFKKLPVL</sequence>
<gene>
    <name evidence="1" type="ORF">LEA_04808</name>
</gene>